<dbReference type="SUPFAM" id="SSF53335">
    <property type="entry name" value="S-adenosyl-L-methionine-dependent methyltransferases"/>
    <property type="match status" value="1"/>
</dbReference>
<dbReference type="GO" id="GO:0008168">
    <property type="term" value="F:methyltransferase activity"/>
    <property type="evidence" value="ECO:0007669"/>
    <property type="project" value="UniProtKB-KW"/>
</dbReference>
<sequence>MNILRPLAPATPLARSTSTASNVYNTNTTSEARRSTRKKDFQYKHGIKVHAYDNEKAPYPLSYDRTTLELDALDHKLVQHIAKSVSFASLDEPPTRVLDLGCGTGAWVIDAAKEWTDCQFVGFDLVDVQIPLRFLDPLIANRIIWRHGNFLTTKLPFEDDEFDFVHLQSIARGVPENKWGILFEEISRILRPDGTVEVVEDDIIFPTLPKWFTNALRVRPMRDPPLTMQHKSLSSYGGQSSQLSSSSSGETPPHDHALLESLHSAVYESRFINLKPLAILPSYLTTYFRAVNLGPITSFPMPPLAPIRPLPPQIGQSYAIEPALDVLERRTSMASPPPQMAGTRPVSLSFSSFSAFSIASTAATITESKYSQPSRPRTSSEPFAPFNDHSSLLSSTTTLRDDITTQPLPHRFTLDDETVASVKGVKNLPAISFHRQQVETLSERSLAMQLYRSYQAVLACEEAMWEELKDRIRNRRDELIPFRWDDDEELEELQSRNKFEKLIERYRTDMQTRISFWCSLEDFGWESPAREPLSKAELVEEERLRECMIEARKQATMEELLSTCRSVRVAIGQKP</sequence>
<dbReference type="EMBL" id="MU157824">
    <property type="protein sequence ID" value="KAF9535677.1"/>
    <property type="molecule type" value="Genomic_DNA"/>
</dbReference>
<dbReference type="CDD" id="cd02440">
    <property type="entry name" value="AdoMet_MTases"/>
    <property type="match status" value="1"/>
</dbReference>
<accession>A0A9P6EVE7</accession>
<dbReference type="Proteomes" id="UP000807306">
    <property type="component" value="Unassembled WGS sequence"/>
</dbReference>
<feature type="compositionally biased region" description="Polar residues" evidence="1">
    <location>
        <begin position="367"/>
        <end position="381"/>
    </location>
</feature>
<reference evidence="2" key="1">
    <citation type="submission" date="2020-11" db="EMBL/GenBank/DDBJ databases">
        <authorList>
            <consortium name="DOE Joint Genome Institute"/>
            <person name="Ahrendt S."/>
            <person name="Riley R."/>
            <person name="Andreopoulos W."/>
            <person name="Labutti K."/>
            <person name="Pangilinan J."/>
            <person name="Ruiz-Duenas F.J."/>
            <person name="Barrasa J.M."/>
            <person name="Sanchez-Garcia M."/>
            <person name="Camarero S."/>
            <person name="Miyauchi S."/>
            <person name="Serrano A."/>
            <person name="Linde D."/>
            <person name="Babiker R."/>
            <person name="Drula E."/>
            <person name="Ayuso-Fernandez I."/>
            <person name="Pacheco R."/>
            <person name="Padilla G."/>
            <person name="Ferreira P."/>
            <person name="Barriuso J."/>
            <person name="Kellner H."/>
            <person name="Castanera R."/>
            <person name="Alfaro M."/>
            <person name="Ramirez L."/>
            <person name="Pisabarro A.G."/>
            <person name="Kuo A."/>
            <person name="Tritt A."/>
            <person name="Lipzen A."/>
            <person name="He G."/>
            <person name="Yan M."/>
            <person name="Ng V."/>
            <person name="Cullen D."/>
            <person name="Martin F."/>
            <person name="Rosso M.-N."/>
            <person name="Henrissat B."/>
            <person name="Hibbett D."/>
            <person name="Martinez A.T."/>
            <person name="Grigoriev I.V."/>
        </authorList>
    </citation>
    <scope>NUCLEOTIDE SEQUENCE</scope>
    <source>
        <strain evidence="2">CBS 506.95</strain>
    </source>
</reference>
<feature type="compositionally biased region" description="Polar residues" evidence="1">
    <location>
        <begin position="14"/>
        <end position="30"/>
    </location>
</feature>
<gene>
    <name evidence="2" type="ORF">CPB83DRAFT_842139</name>
</gene>
<name>A0A9P6EVE7_9AGAR</name>
<evidence type="ECO:0000313" key="3">
    <source>
        <dbReference type="Proteomes" id="UP000807306"/>
    </source>
</evidence>
<keyword evidence="2" id="KW-0489">Methyltransferase</keyword>
<proteinExistence type="predicted"/>
<dbReference type="Pfam" id="PF13489">
    <property type="entry name" value="Methyltransf_23"/>
    <property type="match status" value="1"/>
</dbReference>
<dbReference type="OrthoDB" id="2013972at2759"/>
<feature type="region of interest" description="Disordered" evidence="1">
    <location>
        <begin position="11"/>
        <end position="37"/>
    </location>
</feature>
<keyword evidence="3" id="KW-1185">Reference proteome</keyword>
<dbReference type="PANTHER" id="PTHR43591">
    <property type="entry name" value="METHYLTRANSFERASE"/>
    <property type="match status" value="1"/>
</dbReference>
<feature type="region of interest" description="Disordered" evidence="1">
    <location>
        <begin position="367"/>
        <end position="392"/>
    </location>
</feature>
<comment type="caution">
    <text evidence="2">The sequence shown here is derived from an EMBL/GenBank/DDBJ whole genome shotgun (WGS) entry which is preliminary data.</text>
</comment>
<keyword evidence="2" id="KW-0808">Transferase</keyword>
<feature type="compositionally biased region" description="Low complexity" evidence="1">
    <location>
        <begin position="232"/>
        <end position="249"/>
    </location>
</feature>
<dbReference type="InterPro" id="IPR029063">
    <property type="entry name" value="SAM-dependent_MTases_sf"/>
</dbReference>
<evidence type="ECO:0000313" key="2">
    <source>
        <dbReference type="EMBL" id="KAF9535677.1"/>
    </source>
</evidence>
<dbReference type="AlphaFoldDB" id="A0A9P6EVE7"/>
<evidence type="ECO:0000256" key="1">
    <source>
        <dbReference type="SAM" id="MobiDB-lite"/>
    </source>
</evidence>
<dbReference type="Gene3D" id="3.40.50.150">
    <property type="entry name" value="Vaccinia Virus protein VP39"/>
    <property type="match status" value="1"/>
</dbReference>
<organism evidence="2 3">
    <name type="scientific">Crepidotus variabilis</name>
    <dbReference type="NCBI Taxonomy" id="179855"/>
    <lineage>
        <taxon>Eukaryota</taxon>
        <taxon>Fungi</taxon>
        <taxon>Dikarya</taxon>
        <taxon>Basidiomycota</taxon>
        <taxon>Agaricomycotina</taxon>
        <taxon>Agaricomycetes</taxon>
        <taxon>Agaricomycetidae</taxon>
        <taxon>Agaricales</taxon>
        <taxon>Agaricineae</taxon>
        <taxon>Crepidotaceae</taxon>
        <taxon>Crepidotus</taxon>
    </lineage>
</organism>
<dbReference type="GO" id="GO:0032259">
    <property type="term" value="P:methylation"/>
    <property type="evidence" value="ECO:0007669"/>
    <property type="project" value="UniProtKB-KW"/>
</dbReference>
<feature type="region of interest" description="Disordered" evidence="1">
    <location>
        <begin position="228"/>
        <end position="255"/>
    </location>
</feature>
<protein>
    <submittedName>
        <fullName evidence="2">S-adenosyl-L-methionine-dependent methyltransferase</fullName>
    </submittedName>
</protein>